<evidence type="ECO:0000313" key="2">
    <source>
        <dbReference type="WBParaSite" id="ES5_v2.g17531.t1"/>
    </source>
</evidence>
<proteinExistence type="predicted"/>
<evidence type="ECO:0000313" key="1">
    <source>
        <dbReference type="Proteomes" id="UP000887579"/>
    </source>
</evidence>
<dbReference type="WBParaSite" id="ES5_v2.g17531.t1">
    <property type="protein sequence ID" value="ES5_v2.g17531.t1"/>
    <property type="gene ID" value="ES5_v2.g17531"/>
</dbReference>
<accession>A0AC34FJI9</accession>
<protein>
    <submittedName>
        <fullName evidence="2">Uncharacterized protein</fullName>
    </submittedName>
</protein>
<reference evidence="2" key="1">
    <citation type="submission" date="2022-11" db="UniProtKB">
        <authorList>
            <consortium name="WormBaseParasite"/>
        </authorList>
    </citation>
    <scope>IDENTIFICATION</scope>
</reference>
<dbReference type="Proteomes" id="UP000887579">
    <property type="component" value="Unplaced"/>
</dbReference>
<name>A0AC34FJI9_9BILA</name>
<sequence length="1146" mass="126716">MFILTILAMGCFYTLSERQAYKIKQHFFSTVLKQDMEWFDKKEVGALTQIMTSGIDKIRNGTSDKLVLILKSTANFISGIIVGFILSWRLTLVLLIMAPVMVASIYLTNRMLMIQTKKEMSAYSFASAIAEEVLSAIRTVMAFNAQYFELERYEGCLIKAREIGFRKAFIVSACSGIYLFVEFVAIGMGFWYGAKLVFEMNVSPGTIFGVFWAVFIAAMRFGQAVPQFATIINAKMAAGEIFNIIDTQPKLDRESGIKPESIEGEIEFSDVYFSYPSRKSIKVLNGISFSVPAGKNVALVGHSGCGKSTTIGLLMRYYEHSMGTVKVDGIPVEDLNVEWLRSMIGIVSQEPVVFHATIAENLKMGYWNVSQEDIEEACKDANAHEFIAKLPNGYDSLIGEGGVKLSGGQKQRIAIARALIRKPKILLLDEATSALDTESERLVQAALDKATTGRTTITIAHRLSTVKNADNIIVFDKGNIIESGTHEELMKKENGFYRKLVSSQEIETLFKEEKLEESSDKYTSPKRRSRQESSASCSVKSLIFGDDDDDEKASEINELLKKEGAKAASAFQIIKYAKPELGLGILGFLLAIVRGASWPLFSVLYGALFKVFSRNIYDYDAENTVLWITIGFIGVGICGGITTWLSGYLLGLVGEKVNVRLRMDIYTNLLRQDGAYYDNVNHSVGKLTSRLSTDSNNIQAAIDQRLADVLQGITSLVAGLTVAMCFGWNLAPFCLITSIVFIGIQFGISFAVKKRAQRDTQYSENEATVCSESISNVKTIQGLVQEDAVFERFLEASKGPNRRAICRGWLMSITYSVAAAFVSLNFSVSYFIGMIMIKYEYCSPFVVFQVIEALNVATLMIMATASYFPEYTRAKLSAGLIFHMLKQEPKIDSLSEDGEKVELTGNVELKNVEFSYPNGRHTLTLSSMTIKAKYGQTVALVGPSGCGKSTIVQLLERYYDVLGGSIKFDGTDIRSINIRHLRNSIAIVGQEPTLFNLSIGENIAYGIEEPTFEQIQKAAQLANIDTFIESLPEGYNTNVGGKGTQLSGGQKQRIAIARAVIREPKILLLDEATAALDSESEKIVQDALDQAKNGRTCITVAHRLSTIQNADNICVIENGKCVENGNHQQLLLRRGLYAKLVEKQQV</sequence>
<organism evidence="1 2">
    <name type="scientific">Panagrolaimus sp. ES5</name>
    <dbReference type="NCBI Taxonomy" id="591445"/>
    <lineage>
        <taxon>Eukaryota</taxon>
        <taxon>Metazoa</taxon>
        <taxon>Ecdysozoa</taxon>
        <taxon>Nematoda</taxon>
        <taxon>Chromadorea</taxon>
        <taxon>Rhabditida</taxon>
        <taxon>Tylenchina</taxon>
        <taxon>Panagrolaimomorpha</taxon>
        <taxon>Panagrolaimoidea</taxon>
        <taxon>Panagrolaimidae</taxon>
        <taxon>Panagrolaimus</taxon>
    </lineage>
</organism>